<reference evidence="1 2" key="1">
    <citation type="submission" date="2014-10" db="EMBL/GenBank/DDBJ databases">
        <title>Draft genome of anammox bacterium scalindua brodae, obtained using differential coverage binning of sequence data from two enrichment reactors.</title>
        <authorList>
            <person name="Speth D.R."/>
            <person name="Russ L."/>
            <person name="Kartal B."/>
            <person name="Op den Camp H.J."/>
            <person name="Dutilh B.E."/>
            <person name="Jetten M.S."/>
        </authorList>
    </citation>
    <scope>NUCLEOTIDE SEQUENCE [LARGE SCALE GENOMIC DNA]</scope>
    <source>
        <strain evidence="1">RU1</strain>
    </source>
</reference>
<protein>
    <submittedName>
        <fullName evidence="1">Uncharacterized protein</fullName>
    </submittedName>
</protein>
<accession>A0A0B0EPW1</accession>
<gene>
    <name evidence="1" type="ORF">SCABRO_01523</name>
</gene>
<comment type="caution">
    <text evidence="1">The sequence shown here is derived from an EMBL/GenBank/DDBJ whole genome shotgun (WGS) entry which is preliminary data.</text>
</comment>
<dbReference type="EMBL" id="JRYO01000097">
    <property type="protein sequence ID" value="KHE92715.1"/>
    <property type="molecule type" value="Genomic_DNA"/>
</dbReference>
<proteinExistence type="predicted"/>
<dbReference type="Proteomes" id="UP000030652">
    <property type="component" value="Unassembled WGS sequence"/>
</dbReference>
<organism evidence="1 2">
    <name type="scientific">Candidatus Scalindua brodae</name>
    <dbReference type="NCBI Taxonomy" id="237368"/>
    <lineage>
        <taxon>Bacteria</taxon>
        <taxon>Pseudomonadati</taxon>
        <taxon>Planctomycetota</taxon>
        <taxon>Candidatus Brocadiia</taxon>
        <taxon>Candidatus Brocadiales</taxon>
        <taxon>Candidatus Scalinduaceae</taxon>
        <taxon>Candidatus Scalindua</taxon>
    </lineage>
</organism>
<sequence length="34" mass="3875">MIKESVKRALYDSACDSKDLKDKFIDKLGLKAIM</sequence>
<evidence type="ECO:0000313" key="2">
    <source>
        <dbReference type="Proteomes" id="UP000030652"/>
    </source>
</evidence>
<name>A0A0B0EPW1_9BACT</name>
<evidence type="ECO:0000313" key="1">
    <source>
        <dbReference type="EMBL" id="KHE92715.1"/>
    </source>
</evidence>
<dbReference type="AlphaFoldDB" id="A0A0B0EPW1"/>